<keyword evidence="2 5" id="KW-0812">Transmembrane</keyword>
<comment type="similarity">
    <text evidence="5">Belongs to the YciB family.</text>
</comment>
<organism evidence="6 7">
    <name type="scientific">Croceibacterium salegens</name>
    <dbReference type="NCBI Taxonomy" id="1737568"/>
    <lineage>
        <taxon>Bacteria</taxon>
        <taxon>Pseudomonadati</taxon>
        <taxon>Pseudomonadota</taxon>
        <taxon>Alphaproteobacteria</taxon>
        <taxon>Sphingomonadales</taxon>
        <taxon>Erythrobacteraceae</taxon>
        <taxon>Croceibacterium</taxon>
    </lineage>
</organism>
<feature type="transmembrane region" description="Helical" evidence="5">
    <location>
        <begin position="15"/>
        <end position="35"/>
    </location>
</feature>
<dbReference type="Proteomes" id="UP000433652">
    <property type="component" value="Unassembled WGS sequence"/>
</dbReference>
<evidence type="ECO:0000256" key="3">
    <source>
        <dbReference type="ARBA" id="ARBA00022989"/>
    </source>
</evidence>
<evidence type="ECO:0000256" key="1">
    <source>
        <dbReference type="ARBA" id="ARBA00022475"/>
    </source>
</evidence>
<comment type="function">
    <text evidence="5">Plays a role in cell envelope biogenesis, maintenance of cell envelope integrity and membrane homeostasis.</text>
</comment>
<dbReference type="AlphaFoldDB" id="A0A6I4SWH4"/>
<keyword evidence="1 5" id="KW-1003">Cell membrane</keyword>
<dbReference type="RefSeq" id="WP_159793717.1">
    <property type="nucleotide sequence ID" value="NZ_WTYM01000033.1"/>
</dbReference>
<feature type="transmembrane region" description="Helical" evidence="5">
    <location>
        <begin position="151"/>
        <end position="169"/>
    </location>
</feature>
<feature type="transmembrane region" description="Helical" evidence="5">
    <location>
        <begin position="181"/>
        <end position="198"/>
    </location>
</feature>
<protein>
    <recommendedName>
        <fullName evidence="5">Inner membrane-spanning protein YciB</fullName>
    </recommendedName>
</protein>
<evidence type="ECO:0000313" key="7">
    <source>
        <dbReference type="Proteomes" id="UP000433652"/>
    </source>
</evidence>
<dbReference type="PANTHER" id="PTHR36917:SF1">
    <property type="entry name" value="INNER MEMBRANE-SPANNING PROTEIN YCIB"/>
    <property type="match status" value="1"/>
</dbReference>
<dbReference type="InterPro" id="IPR006008">
    <property type="entry name" value="YciB"/>
</dbReference>
<sequence>MADTPPPAKKQGTGWLNLLVDYGPLLVFFAVYWVYAPANKEDGIGTIFAVVHSTGAFIVAAVIALAASKWLTGKVSRMLALSTTLIVGFGGLTILLRDPFYVQVKPTALYAFFGVVLLAGWMRGKALLQWLLEAAFEGLSDEGWLKLSRNWGIFFLFLALLNEILRHYLSFGDWLTAKLWVFMPLSFLFTFTQLPMLLRHGLSLGQEEEVIENPPVE</sequence>
<feature type="transmembrane region" description="Helical" evidence="5">
    <location>
        <begin position="108"/>
        <end position="131"/>
    </location>
</feature>
<dbReference type="OrthoDB" id="9788219at2"/>
<keyword evidence="4 5" id="KW-0472">Membrane</keyword>
<reference evidence="6 7" key="1">
    <citation type="submission" date="2019-12" db="EMBL/GenBank/DDBJ databases">
        <title>Genomic-based taxomic classification of the family Erythrobacteraceae.</title>
        <authorList>
            <person name="Xu L."/>
        </authorList>
    </citation>
    <scope>NUCLEOTIDE SEQUENCE [LARGE SCALE GENOMIC DNA]</scope>
    <source>
        <strain evidence="6 7">MCCC 1K01500</strain>
    </source>
</reference>
<proteinExistence type="inferred from homology"/>
<dbReference type="Pfam" id="PF04279">
    <property type="entry name" value="IspA"/>
    <property type="match status" value="1"/>
</dbReference>
<evidence type="ECO:0000313" key="6">
    <source>
        <dbReference type="EMBL" id="MXO59387.1"/>
    </source>
</evidence>
<accession>A0A6I4SWH4</accession>
<feature type="transmembrane region" description="Helical" evidence="5">
    <location>
        <begin position="79"/>
        <end position="96"/>
    </location>
</feature>
<dbReference type="GO" id="GO:0005886">
    <property type="term" value="C:plasma membrane"/>
    <property type="evidence" value="ECO:0007669"/>
    <property type="project" value="UniProtKB-SubCell"/>
</dbReference>
<evidence type="ECO:0000256" key="5">
    <source>
        <dbReference type="HAMAP-Rule" id="MF_00189"/>
    </source>
</evidence>
<name>A0A6I4SWH4_9SPHN</name>
<evidence type="ECO:0000256" key="2">
    <source>
        <dbReference type="ARBA" id="ARBA00022692"/>
    </source>
</evidence>
<keyword evidence="3 5" id="KW-1133">Transmembrane helix</keyword>
<dbReference type="EMBL" id="WTYM01000033">
    <property type="protein sequence ID" value="MXO59387.1"/>
    <property type="molecule type" value="Genomic_DNA"/>
</dbReference>
<feature type="transmembrane region" description="Helical" evidence="5">
    <location>
        <begin position="47"/>
        <end position="67"/>
    </location>
</feature>
<keyword evidence="5" id="KW-0997">Cell inner membrane</keyword>
<dbReference type="PANTHER" id="PTHR36917">
    <property type="entry name" value="INTRACELLULAR SEPTATION PROTEIN A-RELATED"/>
    <property type="match status" value="1"/>
</dbReference>
<comment type="caution">
    <text evidence="6">The sequence shown here is derived from an EMBL/GenBank/DDBJ whole genome shotgun (WGS) entry which is preliminary data.</text>
</comment>
<evidence type="ECO:0000256" key="4">
    <source>
        <dbReference type="ARBA" id="ARBA00023136"/>
    </source>
</evidence>
<keyword evidence="7" id="KW-1185">Reference proteome</keyword>
<comment type="subcellular location">
    <subcellularLocation>
        <location evidence="5">Cell inner membrane</location>
        <topology evidence="5">Multi-pass membrane protein</topology>
    </subcellularLocation>
</comment>
<gene>
    <name evidence="5" type="primary">yciB</name>
    <name evidence="6" type="ORF">GRI89_07515</name>
</gene>
<dbReference type="HAMAP" id="MF_00189">
    <property type="entry name" value="YciB"/>
    <property type="match status" value="1"/>
</dbReference>